<feature type="signal peptide" evidence="1">
    <location>
        <begin position="1"/>
        <end position="29"/>
    </location>
</feature>
<evidence type="ECO:0000256" key="1">
    <source>
        <dbReference type="SAM" id="SignalP"/>
    </source>
</evidence>
<dbReference type="EMBL" id="CP101988">
    <property type="protein sequence ID" value="UUI75243.1"/>
    <property type="molecule type" value="Genomic_DNA"/>
</dbReference>
<proteinExistence type="predicted"/>
<evidence type="ECO:0008006" key="4">
    <source>
        <dbReference type="Google" id="ProtNLM"/>
    </source>
</evidence>
<name>A0ABY5KZZ4_9CELL</name>
<reference evidence="2 3" key="1">
    <citation type="submission" date="2022-07" db="EMBL/GenBank/DDBJ databases">
        <title>Novel species in genus cellulomonas.</title>
        <authorList>
            <person name="Ye L."/>
        </authorList>
    </citation>
    <scope>NUCLEOTIDE SEQUENCE [LARGE SCALE GENOMIC DNA]</scope>
    <source>
        <strain evidence="3">zg-Y338</strain>
    </source>
</reference>
<dbReference type="RefSeq" id="WP_227569862.1">
    <property type="nucleotide sequence ID" value="NZ_CP101988.1"/>
</dbReference>
<accession>A0ABY5KZZ4</accession>
<gene>
    <name evidence="2" type="ORF">NP064_16005</name>
</gene>
<feature type="chain" id="PRO_5045465082" description="Lipoprotein" evidence="1">
    <location>
        <begin position="30"/>
        <end position="123"/>
    </location>
</feature>
<evidence type="ECO:0000313" key="2">
    <source>
        <dbReference type="EMBL" id="UUI75243.1"/>
    </source>
</evidence>
<sequence length="123" mass="12796">MTTHAATARQTLSGFALALTCLLTTSACIYDDPPPSSAELINERTTSVTLTFDGAATEPQEIGAREGRTVRYAGQPVKEGEPCVDVGATVTDTANGQVLGTVDPPICDTTTIHVREDGTVEAS</sequence>
<evidence type="ECO:0000313" key="3">
    <source>
        <dbReference type="Proteomes" id="UP001316189"/>
    </source>
</evidence>
<dbReference type="Proteomes" id="UP001316189">
    <property type="component" value="Chromosome"/>
</dbReference>
<protein>
    <recommendedName>
        <fullName evidence="4">Lipoprotein</fullName>
    </recommendedName>
</protein>
<organism evidence="2 3">
    <name type="scientific">Cellulomonas chengniuliangii</name>
    <dbReference type="NCBI Taxonomy" id="2968084"/>
    <lineage>
        <taxon>Bacteria</taxon>
        <taxon>Bacillati</taxon>
        <taxon>Actinomycetota</taxon>
        <taxon>Actinomycetes</taxon>
        <taxon>Micrococcales</taxon>
        <taxon>Cellulomonadaceae</taxon>
        <taxon>Cellulomonas</taxon>
    </lineage>
</organism>
<keyword evidence="1" id="KW-0732">Signal</keyword>
<keyword evidence="3" id="KW-1185">Reference proteome</keyword>